<dbReference type="OrthoDB" id="3641178at2759"/>
<proteinExistence type="predicted"/>
<protein>
    <submittedName>
        <fullName evidence="2">Uncharacterized protein</fullName>
    </submittedName>
</protein>
<feature type="compositionally biased region" description="Low complexity" evidence="1">
    <location>
        <begin position="258"/>
        <end position="276"/>
    </location>
</feature>
<evidence type="ECO:0000256" key="1">
    <source>
        <dbReference type="SAM" id="MobiDB-lite"/>
    </source>
</evidence>
<dbReference type="AlphaFoldDB" id="A0A9W9ELM7"/>
<dbReference type="RefSeq" id="XP_056507377.1">
    <property type="nucleotide sequence ID" value="XM_056659084.1"/>
</dbReference>
<name>A0A9W9ELM7_9EURO</name>
<evidence type="ECO:0000313" key="2">
    <source>
        <dbReference type="EMBL" id="KAJ5083980.1"/>
    </source>
</evidence>
<feature type="region of interest" description="Disordered" evidence="1">
    <location>
        <begin position="217"/>
        <end position="313"/>
    </location>
</feature>
<comment type="caution">
    <text evidence="2">The sequence shown here is derived from an EMBL/GenBank/DDBJ whole genome shotgun (WGS) entry which is preliminary data.</text>
</comment>
<dbReference type="EMBL" id="JAPMSZ010000011">
    <property type="protein sequence ID" value="KAJ5083980.1"/>
    <property type="molecule type" value="Genomic_DNA"/>
</dbReference>
<feature type="region of interest" description="Disordered" evidence="1">
    <location>
        <begin position="172"/>
        <end position="196"/>
    </location>
</feature>
<evidence type="ECO:0000313" key="3">
    <source>
        <dbReference type="Proteomes" id="UP001141434"/>
    </source>
</evidence>
<keyword evidence="3" id="KW-1185">Reference proteome</keyword>
<reference evidence="2" key="1">
    <citation type="submission" date="2022-11" db="EMBL/GenBank/DDBJ databases">
        <authorList>
            <person name="Petersen C."/>
        </authorList>
    </citation>
    <scope>NUCLEOTIDE SEQUENCE</scope>
    <source>
        <strain evidence="2">IBT 34128</strain>
    </source>
</reference>
<accession>A0A9W9ELM7</accession>
<reference evidence="2" key="2">
    <citation type="journal article" date="2023" name="IMA Fungus">
        <title>Comparative genomic study of the Penicillium genus elucidates a diverse pangenome and 15 lateral gene transfer events.</title>
        <authorList>
            <person name="Petersen C."/>
            <person name="Sorensen T."/>
            <person name="Nielsen M.R."/>
            <person name="Sondergaard T.E."/>
            <person name="Sorensen J.L."/>
            <person name="Fitzpatrick D.A."/>
            <person name="Frisvad J.C."/>
            <person name="Nielsen K.L."/>
        </authorList>
    </citation>
    <scope>NUCLEOTIDE SEQUENCE</scope>
    <source>
        <strain evidence="2">IBT 34128</strain>
    </source>
</reference>
<gene>
    <name evidence="2" type="ORF">NUU61_008559</name>
</gene>
<dbReference type="Proteomes" id="UP001141434">
    <property type="component" value="Unassembled WGS sequence"/>
</dbReference>
<sequence>MLKMSNMSFTASFEFPSTVLPRTPMEWKSVLKDVKVLYLQRQYKQCANRSVELLETAIEPIHPICKTYLFFYAAISYEFLGRAAHIYSRNKISLLRSALDYFVSCGAALPSPIALTAPNTCVPRSPATNPVLFCDGAEELLFESESLVESLTRMIDSSLFFGLDEDPFISDNDSSRSPIKLSPVKQLTNTKDPVKKDRLIPSPLRIRKISGEINVCGLTKANDENDEKTPPTPPKKARGRSRPAPLPLKVVPSNRLNISPAKASPPKASIIAASPPRTASPKRNHAGRMTPTKMTKKPAHDPTKKKNKKKQKTLEPITPARAAAITMFNNSIEFLRAQVISSIASLQVQVVRISEMQRARRARNMRRSASFWSFSPIKNGDHQADAWREEEPTIDQFGNLLWKETKEQRIERLRAEGWMTVGLRSHRSEWKGAEYYQAFCSAVLDEIYLGV</sequence>
<organism evidence="2 3">
    <name type="scientific">Penicillium alfredii</name>
    <dbReference type="NCBI Taxonomy" id="1506179"/>
    <lineage>
        <taxon>Eukaryota</taxon>
        <taxon>Fungi</taxon>
        <taxon>Dikarya</taxon>
        <taxon>Ascomycota</taxon>
        <taxon>Pezizomycotina</taxon>
        <taxon>Eurotiomycetes</taxon>
        <taxon>Eurotiomycetidae</taxon>
        <taxon>Eurotiales</taxon>
        <taxon>Aspergillaceae</taxon>
        <taxon>Penicillium</taxon>
    </lineage>
</organism>
<dbReference type="GeneID" id="81398253"/>